<evidence type="ECO:0000313" key="2">
    <source>
        <dbReference type="Proteomes" id="UP001165667"/>
    </source>
</evidence>
<proteinExistence type="predicted"/>
<dbReference type="EMBL" id="JAMOIM010000001">
    <property type="protein sequence ID" value="MCW6506602.1"/>
    <property type="molecule type" value="Genomic_DNA"/>
</dbReference>
<gene>
    <name evidence="1" type="ORF">M8523_01030</name>
</gene>
<keyword evidence="2" id="KW-1185">Reference proteome</keyword>
<dbReference type="AlphaFoldDB" id="A0AA42CKQ5"/>
<accession>A0AA42CKQ5</accession>
<sequence length="92" mass="10511">MGSFPTSQQKKPNGYSQAELQNTIHKIRVSLQIIEQKNLSLNGKINHLKKSPSSDPIQQLQTDTIVDMYQIVREMQVFLNPLLSLYPANPFE</sequence>
<evidence type="ECO:0000313" key="1">
    <source>
        <dbReference type="EMBL" id="MCW6506602.1"/>
    </source>
</evidence>
<organism evidence="1 2">
    <name type="scientific">Lichenifustis flavocetrariae</name>
    <dbReference type="NCBI Taxonomy" id="2949735"/>
    <lineage>
        <taxon>Bacteria</taxon>
        <taxon>Pseudomonadati</taxon>
        <taxon>Pseudomonadota</taxon>
        <taxon>Alphaproteobacteria</taxon>
        <taxon>Hyphomicrobiales</taxon>
        <taxon>Lichenihabitantaceae</taxon>
        <taxon>Lichenifustis</taxon>
    </lineage>
</organism>
<protein>
    <submittedName>
        <fullName evidence="1">Uncharacterized protein</fullName>
    </submittedName>
</protein>
<name>A0AA42CKQ5_9HYPH</name>
<dbReference type="Proteomes" id="UP001165667">
    <property type="component" value="Unassembled WGS sequence"/>
</dbReference>
<comment type="caution">
    <text evidence="1">The sequence shown here is derived from an EMBL/GenBank/DDBJ whole genome shotgun (WGS) entry which is preliminary data.</text>
</comment>
<dbReference type="RefSeq" id="WP_282582960.1">
    <property type="nucleotide sequence ID" value="NZ_JAMOIM010000001.1"/>
</dbReference>
<reference evidence="1" key="1">
    <citation type="submission" date="2022-05" db="EMBL/GenBank/DDBJ databases">
        <authorList>
            <person name="Pankratov T."/>
        </authorList>
    </citation>
    <scope>NUCLEOTIDE SEQUENCE</scope>
    <source>
        <strain evidence="1">BP6-180914</strain>
    </source>
</reference>